<dbReference type="PANTHER" id="PTHR48100:SF28">
    <property type="entry name" value="OS10G0344800 PROTEIN"/>
    <property type="match status" value="1"/>
</dbReference>
<dbReference type="PROSITE" id="PS00175">
    <property type="entry name" value="PG_MUTASE"/>
    <property type="match status" value="1"/>
</dbReference>
<dbReference type="InterPro" id="IPR050275">
    <property type="entry name" value="PGM_Phosphatase"/>
</dbReference>
<evidence type="ECO:0000256" key="4">
    <source>
        <dbReference type="PIRSR" id="PIRSR613078-3"/>
    </source>
</evidence>
<evidence type="ECO:0000256" key="1">
    <source>
        <dbReference type="ARBA" id="ARBA00038362"/>
    </source>
</evidence>
<dbReference type="InterPro" id="IPR029033">
    <property type="entry name" value="His_PPase_superfam"/>
</dbReference>
<accession>A0A8T0TZG7</accession>
<evidence type="ECO:0000256" key="2">
    <source>
        <dbReference type="PIRSR" id="PIRSR613078-1"/>
    </source>
</evidence>
<feature type="binding site" evidence="3">
    <location>
        <begin position="83"/>
        <end position="90"/>
    </location>
    <ligand>
        <name>substrate</name>
    </ligand>
</feature>
<dbReference type="InterPro" id="IPR001345">
    <property type="entry name" value="PG/BPGM_mutase_AS"/>
</dbReference>
<dbReference type="Pfam" id="PF00300">
    <property type="entry name" value="His_Phos_1"/>
    <property type="match status" value="1"/>
</dbReference>
<organism evidence="5 6">
    <name type="scientific">Panicum virgatum</name>
    <name type="common">Blackwell switchgrass</name>
    <dbReference type="NCBI Taxonomy" id="38727"/>
    <lineage>
        <taxon>Eukaryota</taxon>
        <taxon>Viridiplantae</taxon>
        <taxon>Streptophyta</taxon>
        <taxon>Embryophyta</taxon>
        <taxon>Tracheophyta</taxon>
        <taxon>Spermatophyta</taxon>
        <taxon>Magnoliopsida</taxon>
        <taxon>Liliopsida</taxon>
        <taxon>Poales</taxon>
        <taxon>Poaceae</taxon>
        <taxon>PACMAD clade</taxon>
        <taxon>Panicoideae</taxon>
        <taxon>Panicodae</taxon>
        <taxon>Paniceae</taxon>
        <taxon>Panicinae</taxon>
        <taxon>Panicum</taxon>
        <taxon>Panicum sect. Hiantes</taxon>
    </lineage>
</organism>
<keyword evidence="6" id="KW-1185">Reference proteome</keyword>
<evidence type="ECO:0000256" key="3">
    <source>
        <dbReference type="PIRSR" id="PIRSR613078-2"/>
    </source>
</evidence>
<evidence type="ECO:0000313" key="6">
    <source>
        <dbReference type="Proteomes" id="UP000823388"/>
    </source>
</evidence>
<evidence type="ECO:0000313" key="5">
    <source>
        <dbReference type="EMBL" id="KAG2614735.1"/>
    </source>
</evidence>
<feature type="binding site" evidence="3">
    <location>
        <position position="134"/>
    </location>
    <ligand>
        <name>substrate</name>
    </ligand>
</feature>
<proteinExistence type="inferred from homology"/>
<dbReference type="AlphaFoldDB" id="A0A8T0TZG7"/>
<dbReference type="SMART" id="SM00855">
    <property type="entry name" value="PGAM"/>
    <property type="match status" value="1"/>
</dbReference>
<dbReference type="SUPFAM" id="SSF53254">
    <property type="entry name" value="Phosphoglycerate mutase-like"/>
    <property type="match status" value="1"/>
</dbReference>
<gene>
    <name evidence="5" type="ORF">PVAP13_3NG005590</name>
</gene>
<comment type="caution">
    <text evidence="5">The sequence shown here is derived from an EMBL/GenBank/DDBJ whole genome shotgun (WGS) entry which is preliminary data.</text>
</comment>
<dbReference type="GO" id="GO:0005829">
    <property type="term" value="C:cytosol"/>
    <property type="evidence" value="ECO:0007669"/>
    <property type="project" value="TreeGrafter"/>
</dbReference>
<dbReference type="GO" id="GO:0016791">
    <property type="term" value="F:phosphatase activity"/>
    <property type="evidence" value="ECO:0007669"/>
    <property type="project" value="TreeGrafter"/>
</dbReference>
<sequence>MLLAVPSVQHLTWPAASGCRSGQRGGFFLEAAVNPGGVSGGSWLRLRQRLRLAGAAATNQAISPTPAATSSGDEEFTEVVVVRHGETSWNASRIVQGHMDPELNQIGREQALVVAHRLSKEAKPAAIYSSDLKRAAETAEIIAKVCGVTNLVLHKALRERHMGYLQGLEWDDAVKKNPDVFRGADIFKITEGSDPDSRNQELPGGGESLNQLNERCVSYLNKIAREHTGERVVVVSHGAAILELCRHTDPPNSSIRRKIPNTSLNVFRVSTVTGQWILKSCGDVSHLDGNDFLENSFGGDGASA</sequence>
<dbReference type="FunFam" id="3.40.50.1240:FF:000029">
    <property type="entry name" value="Phosphoglycerate mutase-like protein 4"/>
    <property type="match status" value="1"/>
</dbReference>
<dbReference type="Gene3D" id="3.40.50.1240">
    <property type="entry name" value="Phosphoglycerate mutase-like"/>
    <property type="match status" value="1"/>
</dbReference>
<evidence type="ECO:0008006" key="7">
    <source>
        <dbReference type="Google" id="ProtNLM"/>
    </source>
</evidence>
<protein>
    <recommendedName>
        <fullName evidence="7">Phosphoglycerate mutase-like protein 4</fullName>
    </recommendedName>
</protein>
<feature type="site" description="Transition state stabilizer" evidence="4">
    <location>
        <position position="237"/>
    </location>
</feature>
<dbReference type="Proteomes" id="UP000823388">
    <property type="component" value="Chromosome 3N"/>
</dbReference>
<reference evidence="5" key="1">
    <citation type="submission" date="2020-05" db="EMBL/GenBank/DDBJ databases">
        <title>WGS assembly of Panicum virgatum.</title>
        <authorList>
            <person name="Lovell J.T."/>
            <person name="Jenkins J."/>
            <person name="Shu S."/>
            <person name="Juenger T.E."/>
            <person name="Schmutz J."/>
        </authorList>
    </citation>
    <scope>NUCLEOTIDE SEQUENCE</scope>
    <source>
        <strain evidence="5">AP13</strain>
    </source>
</reference>
<feature type="active site" description="Proton donor/acceptor" evidence="2">
    <location>
        <position position="159"/>
    </location>
</feature>
<comment type="similarity">
    <text evidence="1">Belongs to the phosphoglycerate mutase family.</text>
</comment>
<dbReference type="EMBL" id="CM029042">
    <property type="protein sequence ID" value="KAG2614735.1"/>
    <property type="molecule type" value="Genomic_DNA"/>
</dbReference>
<dbReference type="CDD" id="cd07067">
    <property type="entry name" value="HP_PGM_like"/>
    <property type="match status" value="1"/>
</dbReference>
<dbReference type="PANTHER" id="PTHR48100">
    <property type="entry name" value="BROAD-SPECIFICITY PHOSPHATASE YOR283W-RELATED"/>
    <property type="match status" value="1"/>
</dbReference>
<feature type="active site" description="Tele-phosphohistidine intermediate" evidence="2">
    <location>
        <position position="84"/>
    </location>
</feature>
<name>A0A8T0TZG7_PANVG</name>
<dbReference type="InterPro" id="IPR013078">
    <property type="entry name" value="His_Pase_superF_clade-1"/>
</dbReference>